<comment type="caution">
    <text evidence="2">The sequence shown here is derived from an EMBL/GenBank/DDBJ whole genome shotgun (WGS) entry which is preliminary data.</text>
</comment>
<organism evidence="2 3">
    <name type="scientific">Pyxidicoccus fallax</name>
    <dbReference type="NCBI Taxonomy" id="394095"/>
    <lineage>
        <taxon>Bacteria</taxon>
        <taxon>Pseudomonadati</taxon>
        <taxon>Myxococcota</taxon>
        <taxon>Myxococcia</taxon>
        <taxon>Myxococcales</taxon>
        <taxon>Cystobacterineae</taxon>
        <taxon>Myxococcaceae</taxon>
        <taxon>Pyxidicoccus</taxon>
    </lineage>
</organism>
<dbReference type="AlphaFoldDB" id="A0A848LE81"/>
<accession>A0A848LE81</accession>
<gene>
    <name evidence="2" type="ORF">HG543_17770</name>
</gene>
<proteinExistence type="predicted"/>
<dbReference type="EMBL" id="JABBJJ010000075">
    <property type="protein sequence ID" value="NMO16694.1"/>
    <property type="molecule type" value="Genomic_DNA"/>
</dbReference>
<dbReference type="Proteomes" id="UP000518300">
    <property type="component" value="Unassembled WGS sequence"/>
</dbReference>
<name>A0A848LE81_9BACT</name>
<keyword evidence="3" id="KW-1185">Reference proteome</keyword>
<dbReference type="RefSeq" id="WP_169345984.1">
    <property type="nucleotide sequence ID" value="NZ_JABBJJ010000075.1"/>
</dbReference>
<reference evidence="2 3" key="1">
    <citation type="submission" date="2020-04" db="EMBL/GenBank/DDBJ databases">
        <title>Draft genome of Pyxidicoccus fallax type strain.</title>
        <authorList>
            <person name="Whitworth D.E."/>
        </authorList>
    </citation>
    <scope>NUCLEOTIDE SEQUENCE [LARGE SCALE GENOMIC DNA]</scope>
    <source>
        <strain evidence="2 3">DSM 14698</strain>
    </source>
</reference>
<evidence type="ECO:0000256" key="1">
    <source>
        <dbReference type="SAM" id="MobiDB-lite"/>
    </source>
</evidence>
<evidence type="ECO:0000313" key="3">
    <source>
        <dbReference type="Proteomes" id="UP000518300"/>
    </source>
</evidence>
<sequence length="108" mass="11677">MVQVGEVREGMTVRTADGRVVGRVAAVGDIHFELEQGLVPIPRRDYLVEYSDVDFITGQDVYLANADHPLLTLEEDDDGGALPPRRHGSMDAEPVNAAADLDAGPARH</sequence>
<evidence type="ECO:0000313" key="2">
    <source>
        <dbReference type="EMBL" id="NMO16694.1"/>
    </source>
</evidence>
<feature type="region of interest" description="Disordered" evidence="1">
    <location>
        <begin position="74"/>
        <end position="108"/>
    </location>
</feature>
<protein>
    <submittedName>
        <fullName evidence="2">DUF2171 domain-containing protein</fullName>
    </submittedName>
</protein>